<evidence type="ECO:0000256" key="2">
    <source>
        <dbReference type="ARBA" id="ARBA00004245"/>
    </source>
</evidence>
<proteinExistence type="inferred from homology"/>
<dbReference type="RefSeq" id="XP_015519268.1">
    <property type="nucleotide sequence ID" value="XM_015663782.2"/>
</dbReference>
<dbReference type="OrthoDB" id="446290at2759"/>
<evidence type="ECO:0000256" key="6">
    <source>
        <dbReference type="ARBA" id="ARBA00034777"/>
    </source>
</evidence>
<dbReference type="InParanoid" id="A0A6J0BYR3"/>
<sequence length="133" mass="15692">MDPIKLRFYVEKYAKENRETKLVETFYATPKNRSITGKFYAKHEANTSMNAPQEYIDLIAKSVSYVPKDTYKYRPPAVNMDYGWFTEPLIPRSKDPRLYFPAKQCDFIKNELLIRHQNKGVPEEKFKGVPFKS</sequence>
<evidence type="ECO:0000256" key="1">
    <source>
        <dbReference type="ARBA" id="ARBA00004138"/>
    </source>
</evidence>
<reference evidence="8" key="1">
    <citation type="submission" date="2025-08" db="UniProtKB">
        <authorList>
            <consortium name="RefSeq"/>
        </authorList>
    </citation>
    <scope>IDENTIFICATION</scope>
    <source>
        <tissue evidence="8">Thorax and Abdomen</tissue>
    </source>
</reference>
<gene>
    <name evidence="8" type="primary">LOC107223925</name>
</gene>
<dbReference type="AlphaFoldDB" id="A0A6J0BYR3"/>
<dbReference type="GO" id="GO:0005929">
    <property type="term" value="C:cilium"/>
    <property type="evidence" value="ECO:0007669"/>
    <property type="project" value="UniProtKB-SubCell"/>
</dbReference>
<evidence type="ECO:0000256" key="3">
    <source>
        <dbReference type="ARBA" id="ARBA00022490"/>
    </source>
</evidence>
<comment type="similarity">
    <text evidence="6">Belongs to the CFAP144 family.</text>
</comment>
<accession>A0A6J0BYR3</accession>
<protein>
    <submittedName>
        <fullName evidence="8">Uncharacterized protein LOC107223925</fullName>
    </submittedName>
</protein>
<comment type="subcellular location">
    <subcellularLocation>
        <location evidence="1">Cell projection</location>
        <location evidence="1">Cilium</location>
    </subcellularLocation>
    <subcellularLocation>
        <location evidence="2">Cytoplasm</location>
        <location evidence="2">Cytoskeleton</location>
    </subcellularLocation>
</comment>
<name>A0A6J0BYR3_NEOLC</name>
<dbReference type="Pfam" id="PF14886">
    <property type="entry name" value="FAM183"/>
    <property type="match status" value="1"/>
</dbReference>
<keyword evidence="7" id="KW-1185">Reference proteome</keyword>
<dbReference type="InterPro" id="IPR029214">
    <property type="entry name" value="CFAP144"/>
</dbReference>
<dbReference type="GO" id="GO:0005856">
    <property type="term" value="C:cytoskeleton"/>
    <property type="evidence" value="ECO:0007669"/>
    <property type="project" value="UniProtKB-SubCell"/>
</dbReference>
<keyword evidence="3" id="KW-0963">Cytoplasm</keyword>
<dbReference type="Proteomes" id="UP000829291">
    <property type="component" value="Chromosome 4"/>
</dbReference>
<evidence type="ECO:0000313" key="7">
    <source>
        <dbReference type="Proteomes" id="UP000829291"/>
    </source>
</evidence>
<dbReference type="KEGG" id="nlo:107223925"/>
<keyword evidence="4" id="KW-0206">Cytoskeleton</keyword>
<keyword evidence="5" id="KW-0966">Cell projection</keyword>
<evidence type="ECO:0000313" key="8">
    <source>
        <dbReference type="RefSeq" id="XP_015519268.1"/>
    </source>
</evidence>
<organism evidence="8">
    <name type="scientific">Neodiprion lecontei</name>
    <name type="common">Redheaded pine sawfly</name>
    <dbReference type="NCBI Taxonomy" id="441921"/>
    <lineage>
        <taxon>Eukaryota</taxon>
        <taxon>Metazoa</taxon>
        <taxon>Ecdysozoa</taxon>
        <taxon>Arthropoda</taxon>
        <taxon>Hexapoda</taxon>
        <taxon>Insecta</taxon>
        <taxon>Pterygota</taxon>
        <taxon>Neoptera</taxon>
        <taxon>Endopterygota</taxon>
        <taxon>Hymenoptera</taxon>
        <taxon>Tenthredinoidea</taxon>
        <taxon>Diprionidae</taxon>
        <taxon>Diprioninae</taxon>
        <taxon>Neodiprion</taxon>
    </lineage>
</organism>
<dbReference type="GeneID" id="107223925"/>
<evidence type="ECO:0000256" key="4">
    <source>
        <dbReference type="ARBA" id="ARBA00023212"/>
    </source>
</evidence>
<evidence type="ECO:0000256" key="5">
    <source>
        <dbReference type="ARBA" id="ARBA00023273"/>
    </source>
</evidence>